<dbReference type="SUPFAM" id="SSF53756">
    <property type="entry name" value="UDP-Glycosyltransferase/glycogen phosphorylase"/>
    <property type="match status" value="1"/>
</dbReference>
<accession>A0AAV6XKK6</accession>
<evidence type="ECO:0000313" key="4">
    <source>
        <dbReference type="Proteomes" id="UP000826271"/>
    </source>
</evidence>
<dbReference type="InterPro" id="IPR002213">
    <property type="entry name" value="UDP_glucos_trans"/>
</dbReference>
<keyword evidence="2" id="KW-0808">Transferase</keyword>
<dbReference type="PANTHER" id="PTHR48047:SF28">
    <property type="entry name" value="F11M15.8 PROTEIN"/>
    <property type="match status" value="1"/>
</dbReference>
<evidence type="ECO:0000256" key="1">
    <source>
        <dbReference type="ARBA" id="ARBA00009995"/>
    </source>
</evidence>
<comment type="similarity">
    <text evidence="1">Belongs to the UDP-glycosyltransferase family.</text>
</comment>
<organism evidence="3 4">
    <name type="scientific">Buddleja alternifolia</name>
    <dbReference type="NCBI Taxonomy" id="168488"/>
    <lineage>
        <taxon>Eukaryota</taxon>
        <taxon>Viridiplantae</taxon>
        <taxon>Streptophyta</taxon>
        <taxon>Embryophyta</taxon>
        <taxon>Tracheophyta</taxon>
        <taxon>Spermatophyta</taxon>
        <taxon>Magnoliopsida</taxon>
        <taxon>eudicotyledons</taxon>
        <taxon>Gunneridae</taxon>
        <taxon>Pentapetalae</taxon>
        <taxon>asterids</taxon>
        <taxon>lamiids</taxon>
        <taxon>Lamiales</taxon>
        <taxon>Scrophulariaceae</taxon>
        <taxon>Buddlejeae</taxon>
        <taxon>Buddleja</taxon>
    </lineage>
</organism>
<proteinExistence type="inferred from homology"/>
<dbReference type="Proteomes" id="UP000826271">
    <property type="component" value="Unassembled WGS sequence"/>
</dbReference>
<gene>
    <name evidence="3" type="ORF">BUALT_Bualt05G0138100</name>
</gene>
<protein>
    <recommendedName>
        <fullName evidence="5">Glycosyltransferase</fullName>
    </recommendedName>
</protein>
<dbReference type="GO" id="GO:0035251">
    <property type="term" value="F:UDP-glucosyltransferase activity"/>
    <property type="evidence" value="ECO:0007669"/>
    <property type="project" value="TreeGrafter"/>
</dbReference>
<dbReference type="EMBL" id="WHWC01000005">
    <property type="protein sequence ID" value="KAG8382998.1"/>
    <property type="molecule type" value="Genomic_DNA"/>
</dbReference>
<evidence type="ECO:0000313" key="3">
    <source>
        <dbReference type="EMBL" id="KAG8382998.1"/>
    </source>
</evidence>
<evidence type="ECO:0000256" key="2">
    <source>
        <dbReference type="ARBA" id="ARBA00022679"/>
    </source>
</evidence>
<reference evidence="3" key="1">
    <citation type="submission" date="2019-10" db="EMBL/GenBank/DDBJ databases">
        <authorList>
            <person name="Zhang R."/>
            <person name="Pan Y."/>
            <person name="Wang J."/>
            <person name="Ma R."/>
            <person name="Yu S."/>
        </authorList>
    </citation>
    <scope>NUCLEOTIDE SEQUENCE</scope>
    <source>
        <strain evidence="3">LA-IB0</strain>
        <tissue evidence="3">Leaf</tissue>
    </source>
</reference>
<dbReference type="CDD" id="cd03784">
    <property type="entry name" value="GT1_Gtf-like"/>
    <property type="match status" value="1"/>
</dbReference>
<evidence type="ECO:0008006" key="5">
    <source>
        <dbReference type="Google" id="ProtNLM"/>
    </source>
</evidence>
<keyword evidence="4" id="KW-1185">Reference proteome</keyword>
<dbReference type="PANTHER" id="PTHR48047">
    <property type="entry name" value="GLYCOSYLTRANSFERASE"/>
    <property type="match status" value="1"/>
</dbReference>
<comment type="caution">
    <text evidence="3">The sequence shown here is derived from an EMBL/GenBank/DDBJ whole genome shotgun (WGS) entry which is preliminary data.</text>
</comment>
<dbReference type="Pfam" id="PF00201">
    <property type="entry name" value="UDPGT"/>
    <property type="match status" value="1"/>
</dbReference>
<dbReference type="Gene3D" id="3.40.50.2000">
    <property type="entry name" value="Glycogen Phosphorylase B"/>
    <property type="match status" value="2"/>
</dbReference>
<dbReference type="AlphaFoldDB" id="A0AAV6XKK6"/>
<sequence length="474" mass="51821">MSSNKNGAHILVFPFPAQGHMLPLLDLTHQLSIRGLTITILVTPKNVPILNPLLLSNPSIQTLVLPLPSHPSIPPGLENVKDIGNHGNIPIITALSKLQEEIILWFKSHSNPPVAILSDFFLGWTHDVATRIGVPRIVFYSSGAFAVAVFDHLWENCEDVECGAEIKFHDLPRTPRFAWEQVPSLYRRYRELGFDEASCELIKASMMANGLSWASVGNTFEALEGEFLDCLRKKMGHPRFFSVGPMNMVGGPNKLRVGDVESGSRDGVLSWLDQFDDGCVLYVCFGSQKLLKKAQMEALAIGLERSGVRFVWVVKPLTAQQVADGYGAVPDGFEDRVAGRGFVINGWAPQVAILSHRAVGGFLSHCGWNSVLEAIAAGVVILGWAMEADQFVNATLLVDYEGVAVRVCEGGDMVPDSAELARKIAQSMHGDAIERVRAKELRNKALDAIRVGGSSNRDLDGLVREIAQLEVKNV</sequence>
<dbReference type="FunFam" id="3.40.50.2000:FF:000064">
    <property type="entry name" value="Glycosyltransferase"/>
    <property type="match status" value="1"/>
</dbReference>
<name>A0AAV6XKK6_9LAMI</name>